<evidence type="ECO:0000313" key="3">
    <source>
        <dbReference type="EMBL" id="MBB4446875.1"/>
    </source>
</evidence>
<evidence type="ECO:0000313" key="4">
    <source>
        <dbReference type="Proteomes" id="UP000520770"/>
    </source>
</evidence>
<dbReference type="Proteomes" id="UP000524535">
    <property type="component" value="Unassembled WGS sequence"/>
</dbReference>
<dbReference type="EMBL" id="JACIGW010000003">
    <property type="protein sequence ID" value="MBB4349534.1"/>
    <property type="molecule type" value="Genomic_DNA"/>
</dbReference>
<dbReference type="Gene3D" id="3.40.50.150">
    <property type="entry name" value="Vaccinia Virus protein VP39"/>
    <property type="match status" value="1"/>
</dbReference>
<evidence type="ECO:0008006" key="7">
    <source>
        <dbReference type="Google" id="ProtNLM"/>
    </source>
</evidence>
<proteinExistence type="predicted"/>
<protein>
    <recommendedName>
        <fullName evidence="7">Class I SAM-dependent methyltransferase</fullName>
    </recommendedName>
</protein>
<dbReference type="Proteomes" id="UP000520770">
    <property type="component" value="Unassembled WGS sequence"/>
</dbReference>
<organism evidence="1 4">
    <name type="scientific">Aliirhizobium cellulosilyticum</name>
    <dbReference type="NCBI Taxonomy" id="393664"/>
    <lineage>
        <taxon>Bacteria</taxon>
        <taxon>Pseudomonadati</taxon>
        <taxon>Pseudomonadota</taxon>
        <taxon>Alphaproteobacteria</taxon>
        <taxon>Hyphomicrobiales</taxon>
        <taxon>Rhizobiaceae</taxon>
        <taxon>Aliirhizobium</taxon>
    </lineage>
</organism>
<evidence type="ECO:0000313" key="6">
    <source>
        <dbReference type="Proteomes" id="UP000576087"/>
    </source>
</evidence>
<dbReference type="RefSeq" id="WP_246436153.1">
    <property type="nucleotide sequence ID" value="NZ_JACIGW010000003.1"/>
</dbReference>
<dbReference type="EMBL" id="JACIHM010000003">
    <property type="protein sequence ID" value="MBB4446875.1"/>
    <property type="molecule type" value="Genomic_DNA"/>
</dbReference>
<accession>A0A7W6WQ31</accession>
<dbReference type="SUPFAM" id="SSF53335">
    <property type="entry name" value="S-adenosyl-L-methionine-dependent methyltransferases"/>
    <property type="match status" value="1"/>
</dbReference>
<dbReference type="EMBL" id="JACIGY010000003">
    <property type="protein sequence ID" value="MBB4412244.1"/>
    <property type="molecule type" value="Genomic_DNA"/>
</dbReference>
<comment type="caution">
    <text evidence="1">The sequence shown here is derived from an EMBL/GenBank/DDBJ whole genome shotgun (WGS) entry which is preliminary data.</text>
</comment>
<sequence length="277" mass="30967">MAGERQSSFRFSGRYRMTGFDKTWLDLREAADHAARDHGLQKQVIDHLAAAHGQTLVVDLGAGTGSTFRAFLPEALHWRWRLVDNDPLLLIEAKRRHAGSARIECMEAHLDAPADSLFFEARLVTASALFDLVSESFLARLVSELAQTNIGLYAALNYDGVCRWDEHHPLDDEVVAAFNVHQRRDKGFGPALGPDATPVLRRLLEEQGFQVALAPSPWRLDKAHAELQRQFIFGIASAAAETGLVEEADVNDWRLARLQQAESSDCLVGHWDLFAFR</sequence>
<gene>
    <name evidence="2" type="ORF">GGE31_002757</name>
    <name evidence="1" type="ORF">GGE33_003296</name>
    <name evidence="3" type="ORF">GGE35_002697</name>
</gene>
<evidence type="ECO:0000313" key="1">
    <source>
        <dbReference type="EMBL" id="MBB4349534.1"/>
    </source>
</evidence>
<name>A0A7W6WQ31_9HYPH</name>
<keyword evidence="5" id="KW-1185">Reference proteome</keyword>
<dbReference type="InterPro" id="IPR029063">
    <property type="entry name" value="SAM-dependent_MTases_sf"/>
</dbReference>
<dbReference type="Proteomes" id="UP000576087">
    <property type="component" value="Unassembled WGS sequence"/>
</dbReference>
<reference evidence="4 5" key="1">
    <citation type="submission" date="2020-08" db="EMBL/GenBank/DDBJ databases">
        <title>Genomic Encyclopedia of Type Strains, Phase IV (KMG-V): Genome sequencing to study the core and pangenomes of soil and plant-associated prokaryotes.</title>
        <authorList>
            <person name="Whitman W."/>
        </authorList>
    </citation>
    <scope>NUCLEOTIDE SEQUENCE [LARGE SCALE GENOMIC DNA]</scope>
    <source>
        <strain evidence="2 5">SEMIA 444</strain>
        <strain evidence="1 4">SEMIA 448</strain>
        <strain evidence="3 6">SEMIA 452</strain>
    </source>
</reference>
<evidence type="ECO:0000313" key="5">
    <source>
        <dbReference type="Proteomes" id="UP000524535"/>
    </source>
</evidence>
<evidence type="ECO:0000313" key="2">
    <source>
        <dbReference type="EMBL" id="MBB4412244.1"/>
    </source>
</evidence>
<dbReference type="AlphaFoldDB" id="A0A7W6WQ31"/>